<evidence type="ECO:0000256" key="1">
    <source>
        <dbReference type="SAM" id="MobiDB-lite"/>
    </source>
</evidence>
<feature type="compositionally biased region" description="Low complexity" evidence="1">
    <location>
        <begin position="418"/>
        <end position="431"/>
    </location>
</feature>
<proteinExistence type="predicted"/>
<feature type="compositionally biased region" description="Basic and acidic residues" evidence="1">
    <location>
        <begin position="55"/>
        <end position="66"/>
    </location>
</feature>
<keyword evidence="4" id="KW-1185">Reference proteome</keyword>
<organism evidence="3 4">
    <name type="scientific">Coccomyxa viridis</name>
    <dbReference type="NCBI Taxonomy" id="1274662"/>
    <lineage>
        <taxon>Eukaryota</taxon>
        <taxon>Viridiplantae</taxon>
        <taxon>Chlorophyta</taxon>
        <taxon>core chlorophytes</taxon>
        <taxon>Trebouxiophyceae</taxon>
        <taxon>Trebouxiophyceae incertae sedis</taxon>
        <taxon>Coccomyxaceae</taxon>
        <taxon>Coccomyxa</taxon>
    </lineage>
</organism>
<feature type="transmembrane region" description="Helical" evidence="2">
    <location>
        <begin position="139"/>
        <end position="159"/>
    </location>
</feature>
<comment type="caution">
    <text evidence="3">The sequence shown here is derived from an EMBL/GenBank/DDBJ whole genome shotgun (WGS) entry which is preliminary data.</text>
</comment>
<gene>
    <name evidence="3" type="primary">g7590</name>
    <name evidence="3" type="ORF">VP750_LOCUS6495</name>
</gene>
<feature type="transmembrane region" description="Helical" evidence="2">
    <location>
        <begin position="575"/>
        <end position="594"/>
    </location>
</feature>
<feature type="region of interest" description="Disordered" evidence="1">
    <location>
        <begin position="412"/>
        <end position="436"/>
    </location>
</feature>
<keyword evidence="2" id="KW-0812">Transmembrane</keyword>
<feature type="region of interest" description="Disordered" evidence="1">
    <location>
        <begin position="43"/>
        <end position="102"/>
    </location>
</feature>
<evidence type="ECO:0000313" key="3">
    <source>
        <dbReference type="EMBL" id="CAL5224836.1"/>
    </source>
</evidence>
<feature type="transmembrane region" description="Helical" evidence="2">
    <location>
        <begin position="195"/>
        <end position="213"/>
    </location>
</feature>
<dbReference type="EMBL" id="CAXHTA020000011">
    <property type="protein sequence ID" value="CAL5224836.1"/>
    <property type="molecule type" value="Genomic_DNA"/>
</dbReference>
<feature type="region of interest" description="Disordered" evidence="1">
    <location>
        <begin position="1"/>
        <end position="27"/>
    </location>
</feature>
<dbReference type="Proteomes" id="UP001497392">
    <property type="component" value="Unassembled WGS sequence"/>
</dbReference>
<evidence type="ECO:0000256" key="2">
    <source>
        <dbReference type="SAM" id="Phobius"/>
    </source>
</evidence>
<feature type="region of interest" description="Disordered" evidence="1">
    <location>
        <begin position="448"/>
        <end position="473"/>
    </location>
</feature>
<feature type="compositionally biased region" description="Low complexity" evidence="1">
    <location>
        <begin position="449"/>
        <end position="473"/>
    </location>
</feature>
<feature type="transmembrane region" description="Helical" evidence="2">
    <location>
        <begin position="237"/>
        <end position="262"/>
    </location>
</feature>
<accession>A0ABP1FY79</accession>
<evidence type="ECO:0000313" key="4">
    <source>
        <dbReference type="Proteomes" id="UP001497392"/>
    </source>
</evidence>
<keyword evidence="2" id="KW-1133">Transmembrane helix</keyword>
<reference evidence="3 4" key="1">
    <citation type="submission" date="2024-06" db="EMBL/GenBank/DDBJ databases">
        <authorList>
            <person name="Kraege A."/>
            <person name="Thomma B."/>
        </authorList>
    </citation>
    <scope>NUCLEOTIDE SEQUENCE [LARGE SCALE GENOMIC DNA]</scope>
</reference>
<keyword evidence="2" id="KW-0472">Membrane</keyword>
<protein>
    <submittedName>
        <fullName evidence="3">G7590 protein</fullName>
    </submittedName>
</protein>
<name>A0ABP1FY79_9CHLO</name>
<feature type="region of interest" description="Disordered" evidence="1">
    <location>
        <begin position="385"/>
        <end position="404"/>
    </location>
</feature>
<sequence length="696" mass="73859">MLALPDLAKSLQRANAKKKVKRTARGQESAVWRLNNLFGRAEPEQELTEVSVEPDAAKRSHQKDSQQPRSGSLKDSGGLKGHRLISPRRSDRDLDGTSTAADMYEGMSTHRSSCYSDRRRWQAEEEDPSRDCTVHLQYVPFWALLGLAIMIAGCVIFSIASLSAGTALKQLVLLVGGSSSGFSSVIAAYVTTFTVTIAISVICLGLAFAMYGMRTDQKLRRDLRYGASERSLGVYKVYYWLTLLLFLLMFVMAAWFVCLVAVNTTAVNSMGTLINGADAGVAIITSAVAAANATLIRAHQVVGQIDTMANEWAQSPVGSIIGQLNGGNNVLNPYVSGNVNATSVAQQLVNGASAAGQLATGSGGDEKAAASSLFNTAQKIASQLTPATPVPTPGPTPQANFLNLPNFNLQGLLDKLPGANNGGNQQNGQAAPSSNPLVNLAHNFQQVEQPAPAAASSTAPTPQASSGSAPAPQTLGTFAQQVLNALVPDQESILKLAGMAGNGAQTGRVPGQGGSGADGWQFGSGHRDNSVCPSLACLDVKMFNFLNSEACICTVSDLETIRGYAADAKGHLKTALIGVVLLYLGAALLSVRLASETTILFYERHLIWGAKFDRLHERKLQRLQQEEEAELVAQRERELELQEAGKKKLQSPGADIRVEVPGPRDPLAPCAPKSSPVLTPGKASPKRPTDLPPRSR</sequence>
<feature type="compositionally biased region" description="Basic residues" evidence="1">
    <location>
        <begin position="15"/>
        <end position="24"/>
    </location>
</feature>
<feature type="region of interest" description="Disordered" evidence="1">
    <location>
        <begin position="642"/>
        <end position="696"/>
    </location>
</feature>